<protein>
    <submittedName>
        <fullName evidence="1">RHTO0S27e00496g1_1</fullName>
    </submittedName>
</protein>
<organism evidence="1">
    <name type="scientific">Rhodotorula toruloides</name>
    <name type="common">Yeast</name>
    <name type="synonym">Rhodosporidium toruloides</name>
    <dbReference type="NCBI Taxonomy" id="5286"/>
    <lineage>
        <taxon>Eukaryota</taxon>
        <taxon>Fungi</taxon>
        <taxon>Dikarya</taxon>
        <taxon>Basidiomycota</taxon>
        <taxon>Pucciniomycotina</taxon>
        <taxon>Microbotryomycetes</taxon>
        <taxon>Sporidiobolales</taxon>
        <taxon>Sporidiobolaceae</taxon>
        <taxon>Rhodotorula</taxon>
    </lineage>
</organism>
<name>A0A061BHK7_RHOTO</name>
<sequence length="175" mass="20550">MTSFTTMEDAVHAILEELKVEGIDEQNFNAWLAVNQQNKVEMIAQALRRLKDLDTRTRTKKTDAFLSSVFWLKETLLLEPTSLRMAYLRTAHVDSFLSTIRNATVSHYNFTHAMRQDEEAKAKLLRFLADWKKKMLRAWYAVFEERSLVKPSIGRRVALMHGTTKQRWERQARAF</sequence>
<evidence type="ECO:0000313" key="1">
    <source>
        <dbReference type="EMBL" id="CDR49476.1"/>
    </source>
</evidence>
<dbReference type="EMBL" id="LK052962">
    <property type="protein sequence ID" value="CDR49476.1"/>
    <property type="molecule type" value="Genomic_DNA"/>
</dbReference>
<dbReference type="AlphaFoldDB" id="A0A061BHK7"/>
<gene>
    <name evidence="1" type="ORF">RHTO0S_27e00496g</name>
</gene>
<accession>A0A061BHK7</accession>
<proteinExistence type="predicted"/>
<reference evidence="1" key="1">
    <citation type="journal article" date="2014" name="Genome Announc.">
        <title>Draft genome sequence of Rhodosporidium toruloides CECT1137, an oleaginous yeast of biotechnological interest.</title>
        <authorList>
            <person name="Morin N."/>
            <person name="Calcas X."/>
            <person name="Devillers H."/>
            <person name="Durrens P."/>
            <person name="Sherman D.J."/>
            <person name="Nicaud J.-M."/>
            <person name="Neuveglise C."/>
        </authorList>
    </citation>
    <scope>NUCLEOTIDE SEQUENCE</scope>
    <source>
        <strain evidence="1">CECT1137</strain>
    </source>
</reference>